<dbReference type="EMBL" id="LAZR01014221">
    <property type="protein sequence ID" value="KKM18441.1"/>
    <property type="molecule type" value="Genomic_DNA"/>
</dbReference>
<accession>A0A0F9HSP0</accession>
<evidence type="ECO:0000313" key="1">
    <source>
        <dbReference type="EMBL" id="KKM18441.1"/>
    </source>
</evidence>
<dbReference type="InterPro" id="IPR010767">
    <property type="entry name" value="Phage_CGC-2007_Cje0229"/>
</dbReference>
<evidence type="ECO:0008006" key="2">
    <source>
        <dbReference type="Google" id="ProtNLM"/>
    </source>
</evidence>
<name>A0A0F9HSP0_9ZZZZ</name>
<protein>
    <recommendedName>
        <fullName evidence="2">DUF1353 domain-containing protein</fullName>
    </recommendedName>
</protein>
<gene>
    <name evidence="1" type="ORF">LCGC14_1665690</name>
</gene>
<dbReference type="Pfam" id="PF07087">
    <property type="entry name" value="DUF1353"/>
    <property type="match status" value="1"/>
</dbReference>
<reference evidence="1" key="1">
    <citation type="journal article" date="2015" name="Nature">
        <title>Complex archaea that bridge the gap between prokaryotes and eukaryotes.</title>
        <authorList>
            <person name="Spang A."/>
            <person name="Saw J.H."/>
            <person name="Jorgensen S.L."/>
            <person name="Zaremba-Niedzwiedzka K."/>
            <person name="Martijn J."/>
            <person name="Lind A.E."/>
            <person name="van Eijk R."/>
            <person name="Schleper C."/>
            <person name="Guy L."/>
            <person name="Ettema T.J."/>
        </authorList>
    </citation>
    <scope>NUCLEOTIDE SEQUENCE</scope>
</reference>
<comment type="caution">
    <text evidence="1">The sequence shown here is derived from an EMBL/GenBank/DDBJ whole genome shotgun (WGS) entry which is preliminary data.</text>
</comment>
<sequence>MSIEMPILRPVPIPTKGLGFWQRIKVWRHTTRKWEVMEDWDYPGFGTIPKGFVFDGASIPRPLWWFLSPVGLLLIPGLIHDWGYRENPGGAGPNDRKLWDMFFRQIIKEVTDTTIIPWIAWAAVRIGGWKAWKEHRKNDTKLDT</sequence>
<dbReference type="AlphaFoldDB" id="A0A0F9HSP0"/>
<organism evidence="1">
    <name type="scientific">marine sediment metagenome</name>
    <dbReference type="NCBI Taxonomy" id="412755"/>
    <lineage>
        <taxon>unclassified sequences</taxon>
        <taxon>metagenomes</taxon>
        <taxon>ecological metagenomes</taxon>
    </lineage>
</organism>
<proteinExistence type="predicted"/>